<dbReference type="KEGG" id="ehn:H9Q80_15375"/>
<evidence type="ECO:0000256" key="1">
    <source>
        <dbReference type="ARBA" id="ARBA00004974"/>
    </source>
</evidence>
<dbReference type="NCBIfam" id="TIGR00119">
    <property type="entry name" value="acolac_sm"/>
    <property type="match status" value="1"/>
</dbReference>
<evidence type="ECO:0000256" key="3">
    <source>
        <dbReference type="ARBA" id="ARBA00006341"/>
    </source>
</evidence>
<dbReference type="Gene3D" id="3.30.70.1150">
    <property type="entry name" value="ACT-like. Chain A, domain 2"/>
    <property type="match status" value="1"/>
</dbReference>
<dbReference type="InterPro" id="IPR054480">
    <property type="entry name" value="AHAS_small-like_ACT"/>
</dbReference>
<keyword evidence="8 10" id="KW-0808">Transferase</keyword>
<sequence>MNNVILSLLVENHFGVLTRITNLFSQRGFNIDSLAVGETENPGYSRVTIATHGDENIINQIRLQLDKLEDVKIVSLIPDEQQFIREVALIKLAPGKEQLEALDGVLEDFGGRKQIIEDDCCIIEVTATPATINFFVEELREYHIKEVCRTGGAALALSQETVY</sequence>
<dbReference type="InterPro" id="IPR027271">
    <property type="entry name" value="Acetolactate_synth/TF_NikR_C"/>
</dbReference>
<evidence type="ECO:0000256" key="4">
    <source>
        <dbReference type="ARBA" id="ARBA00011744"/>
    </source>
</evidence>
<comment type="function">
    <text evidence="8">Catalyzes the conversion of 2 pyruvate molecules into acetolactate in the first common step of the biosynthetic pathway of the branched-amino acids such as leucine, isoleucine, and valine.</text>
</comment>
<dbReference type="Proteomes" id="UP000515856">
    <property type="component" value="Chromosome"/>
</dbReference>
<dbReference type="Pfam" id="PF10369">
    <property type="entry name" value="ALS_ss_C"/>
    <property type="match status" value="1"/>
</dbReference>
<dbReference type="SUPFAM" id="SSF55021">
    <property type="entry name" value="ACT-like"/>
    <property type="match status" value="2"/>
</dbReference>
<organism evidence="10 11">
    <name type="scientific">[Eubacterium] hominis</name>
    <dbReference type="NCBI Taxonomy" id="2764325"/>
    <lineage>
        <taxon>Bacteria</taxon>
        <taxon>Bacillati</taxon>
        <taxon>Bacillota</taxon>
        <taxon>Erysipelotrichia</taxon>
        <taxon>Erysipelotrichales</taxon>
        <taxon>Erysipelotrichaceae</taxon>
        <taxon>Amedibacillus</taxon>
    </lineage>
</organism>
<accession>A0A7G9GLD1</accession>
<dbReference type="GO" id="GO:0009097">
    <property type="term" value="P:isoleucine biosynthetic process"/>
    <property type="evidence" value="ECO:0007669"/>
    <property type="project" value="UniProtKB-UniRule"/>
</dbReference>
<evidence type="ECO:0000313" key="11">
    <source>
        <dbReference type="Proteomes" id="UP000515856"/>
    </source>
</evidence>
<reference evidence="10 11" key="1">
    <citation type="submission" date="2020-08" db="EMBL/GenBank/DDBJ databases">
        <authorList>
            <person name="Liu C."/>
            <person name="Sun Q."/>
        </authorList>
    </citation>
    <scope>NUCLEOTIDE SEQUENCE [LARGE SCALE GENOMIC DNA]</scope>
    <source>
        <strain evidence="10 11">NSJ-61</strain>
    </source>
</reference>
<dbReference type="AlphaFoldDB" id="A0A7G9GLD1"/>
<keyword evidence="6 8" id="KW-0100">Branched-chain amino acid biosynthesis</keyword>
<dbReference type="GO" id="GO:0003984">
    <property type="term" value="F:acetolactate synthase activity"/>
    <property type="evidence" value="ECO:0007669"/>
    <property type="project" value="UniProtKB-UniRule"/>
</dbReference>
<dbReference type="InterPro" id="IPR004789">
    <property type="entry name" value="Acetalactate_synth_ssu"/>
</dbReference>
<dbReference type="EMBL" id="CP060636">
    <property type="protein sequence ID" value="QNM11613.1"/>
    <property type="molecule type" value="Genomic_DNA"/>
</dbReference>
<comment type="catalytic activity">
    <reaction evidence="7 8">
        <text>2 pyruvate + H(+) = (2S)-2-acetolactate + CO2</text>
        <dbReference type="Rhea" id="RHEA:25249"/>
        <dbReference type="ChEBI" id="CHEBI:15361"/>
        <dbReference type="ChEBI" id="CHEBI:15378"/>
        <dbReference type="ChEBI" id="CHEBI:16526"/>
        <dbReference type="ChEBI" id="CHEBI:58476"/>
        <dbReference type="EC" id="2.2.1.6"/>
    </reaction>
</comment>
<dbReference type="Gene3D" id="3.30.70.260">
    <property type="match status" value="1"/>
</dbReference>
<evidence type="ECO:0000259" key="9">
    <source>
        <dbReference type="PROSITE" id="PS51671"/>
    </source>
</evidence>
<evidence type="ECO:0000256" key="6">
    <source>
        <dbReference type="ARBA" id="ARBA00023304"/>
    </source>
</evidence>
<gene>
    <name evidence="10" type="primary">ilvN</name>
    <name evidence="10" type="ORF">H9Q80_15375</name>
</gene>
<dbReference type="NCBIfam" id="NF008864">
    <property type="entry name" value="PRK11895.1"/>
    <property type="match status" value="1"/>
</dbReference>
<evidence type="ECO:0000256" key="7">
    <source>
        <dbReference type="ARBA" id="ARBA00048670"/>
    </source>
</evidence>
<name>A0A7G9GLD1_9FIRM</name>
<protein>
    <recommendedName>
        <fullName evidence="8">Acetolactate synthase small subunit</fullName>
        <shortName evidence="8">AHAS</shortName>
        <shortName evidence="8">ALS</shortName>
        <ecNumber evidence="8">2.2.1.6</ecNumber>
    </recommendedName>
    <alternativeName>
        <fullName evidence="8">Acetohydroxy-acid synthase small subunit</fullName>
    </alternativeName>
</protein>
<keyword evidence="11" id="KW-1185">Reference proteome</keyword>
<dbReference type="RefSeq" id="WP_117452369.1">
    <property type="nucleotide sequence ID" value="NZ_CP060636.1"/>
</dbReference>
<proteinExistence type="inferred from homology"/>
<evidence type="ECO:0000256" key="8">
    <source>
        <dbReference type="RuleBase" id="RU368092"/>
    </source>
</evidence>
<comment type="subunit">
    <text evidence="4 8">Dimer of large and small chains.</text>
</comment>
<dbReference type="InterPro" id="IPR019455">
    <property type="entry name" value="Acetolactate_synth_ssu_C"/>
</dbReference>
<dbReference type="GO" id="GO:1990610">
    <property type="term" value="F:acetolactate synthase regulator activity"/>
    <property type="evidence" value="ECO:0007669"/>
    <property type="project" value="UniProtKB-UniRule"/>
</dbReference>
<dbReference type="PANTHER" id="PTHR30239:SF0">
    <property type="entry name" value="ACETOLACTATE SYNTHASE SMALL SUBUNIT 1, CHLOROPLASTIC"/>
    <property type="match status" value="1"/>
</dbReference>
<dbReference type="GO" id="GO:0009099">
    <property type="term" value="P:L-valine biosynthetic process"/>
    <property type="evidence" value="ECO:0007669"/>
    <property type="project" value="UniProtKB-UniRule"/>
</dbReference>
<dbReference type="UniPathway" id="UPA00049">
    <property type="reaction ID" value="UER00059"/>
</dbReference>
<dbReference type="PANTHER" id="PTHR30239">
    <property type="entry name" value="ACETOLACTATE SYNTHASE SMALL SUBUNIT"/>
    <property type="match status" value="1"/>
</dbReference>
<feature type="domain" description="ACT" evidence="9">
    <location>
        <begin position="5"/>
        <end position="79"/>
    </location>
</feature>
<dbReference type="Pfam" id="PF22629">
    <property type="entry name" value="ACT_AHAS_ss"/>
    <property type="match status" value="1"/>
</dbReference>
<evidence type="ECO:0000256" key="5">
    <source>
        <dbReference type="ARBA" id="ARBA00022605"/>
    </source>
</evidence>
<dbReference type="PROSITE" id="PS51671">
    <property type="entry name" value="ACT"/>
    <property type="match status" value="1"/>
</dbReference>
<dbReference type="CDD" id="cd04878">
    <property type="entry name" value="ACT_AHAS"/>
    <property type="match status" value="1"/>
</dbReference>
<evidence type="ECO:0000256" key="2">
    <source>
        <dbReference type="ARBA" id="ARBA00005025"/>
    </source>
</evidence>
<evidence type="ECO:0000313" key="10">
    <source>
        <dbReference type="EMBL" id="QNM11613.1"/>
    </source>
</evidence>
<dbReference type="InterPro" id="IPR039557">
    <property type="entry name" value="AHAS_ACT"/>
</dbReference>
<dbReference type="UniPathway" id="UPA00047">
    <property type="reaction ID" value="UER00055"/>
</dbReference>
<dbReference type="EC" id="2.2.1.6" evidence="8"/>
<dbReference type="InterPro" id="IPR045865">
    <property type="entry name" value="ACT-like_dom_sf"/>
</dbReference>
<comment type="pathway">
    <text evidence="1 8">Amino-acid biosynthesis; L-isoleucine biosynthesis; L-isoleucine from 2-oxobutanoate: step 1/4.</text>
</comment>
<keyword evidence="5 8" id="KW-0028">Amino-acid biosynthesis</keyword>
<comment type="pathway">
    <text evidence="2 8">Amino-acid biosynthesis; L-valine biosynthesis; L-valine from pyruvate: step 1/4.</text>
</comment>
<dbReference type="InterPro" id="IPR002912">
    <property type="entry name" value="ACT_dom"/>
</dbReference>
<comment type="similarity">
    <text evidence="3 8">Belongs to the acetolactate synthase small subunit family.</text>
</comment>
<dbReference type="GO" id="GO:0005829">
    <property type="term" value="C:cytosol"/>
    <property type="evidence" value="ECO:0007669"/>
    <property type="project" value="TreeGrafter"/>
</dbReference>